<dbReference type="AlphaFoldDB" id="A0A2P2IKL8"/>
<evidence type="ECO:0000313" key="1">
    <source>
        <dbReference type="EMBL" id="MBW81765.1"/>
    </source>
</evidence>
<protein>
    <submittedName>
        <fullName evidence="1">Uncharacterized protein</fullName>
    </submittedName>
</protein>
<sequence>MIVGIVKGEKSCLLKKCASKGILRCRVEKAKEREKLVQTVG</sequence>
<dbReference type="EMBL" id="GGEC01001282">
    <property type="protein sequence ID" value="MBW81765.1"/>
    <property type="molecule type" value="Transcribed_RNA"/>
</dbReference>
<accession>A0A2P2IKL8</accession>
<name>A0A2P2IKL8_RHIMU</name>
<reference evidence="1" key="1">
    <citation type="submission" date="2018-02" db="EMBL/GenBank/DDBJ databases">
        <title>Rhizophora mucronata_Transcriptome.</title>
        <authorList>
            <person name="Meera S.P."/>
            <person name="Sreeshan A."/>
            <person name="Augustine A."/>
        </authorList>
    </citation>
    <scope>NUCLEOTIDE SEQUENCE</scope>
    <source>
        <tissue evidence="1">Leaf</tissue>
    </source>
</reference>
<proteinExistence type="predicted"/>
<organism evidence="1">
    <name type="scientific">Rhizophora mucronata</name>
    <name type="common">Asiatic mangrove</name>
    <dbReference type="NCBI Taxonomy" id="61149"/>
    <lineage>
        <taxon>Eukaryota</taxon>
        <taxon>Viridiplantae</taxon>
        <taxon>Streptophyta</taxon>
        <taxon>Embryophyta</taxon>
        <taxon>Tracheophyta</taxon>
        <taxon>Spermatophyta</taxon>
        <taxon>Magnoliopsida</taxon>
        <taxon>eudicotyledons</taxon>
        <taxon>Gunneridae</taxon>
        <taxon>Pentapetalae</taxon>
        <taxon>rosids</taxon>
        <taxon>fabids</taxon>
        <taxon>Malpighiales</taxon>
        <taxon>Rhizophoraceae</taxon>
        <taxon>Rhizophora</taxon>
    </lineage>
</organism>